<organism evidence="10 11">
    <name type="scientific">Sphingomonas floccifaciens</name>
    <dbReference type="NCBI Taxonomy" id="1844115"/>
    <lineage>
        <taxon>Bacteria</taxon>
        <taxon>Pseudomonadati</taxon>
        <taxon>Pseudomonadota</taxon>
        <taxon>Alphaproteobacteria</taxon>
        <taxon>Sphingomonadales</taxon>
        <taxon>Sphingomonadaceae</taxon>
        <taxon>Sphingomonas</taxon>
    </lineage>
</organism>
<feature type="transmembrane region" description="Helical" evidence="9">
    <location>
        <begin position="408"/>
        <end position="425"/>
    </location>
</feature>
<dbReference type="SUPFAM" id="SSF103473">
    <property type="entry name" value="MFS general substrate transporter"/>
    <property type="match status" value="1"/>
</dbReference>
<dbReference type="EMBL" id="JBHUFC010000003">
    <property type="protein sequence ID" value="MFD1787525.1"/>
    <property type="molecule type" value="Genomic_DNA"/>
</dbReference>
<dbReference type="PANTHER" id="PTHR23522">
    <property type="entry name" value="BLL5896 PROTEIN"/>
    <property type="match status" value="1"/>
</dbReference>
<evidence type="ECO:0000313" key="11">
    <source>
        <dbReference type="Proteomes" id="UP001597283"/>
    </source>
</evidence>
<keyword evidence="4" id="KW-0997">Cell inner membrane</keyword>
<feature type="transmembrane region" description="Helical" evidence="9">
    <location>
        <begin position="469"/>
        <end position="488"/>
    </location>
</feature>
<feature type="region of interest" description="Disordered" evidence="8">
    <location>
        <begin position="38"/>
        <end position="57"/>
    </location>
</feature>
<dbReference type="Gene3D" id="1.20.1250.20">
    <property type="entry name" value="MFS general substrate transporter like domains"/>
    <property type="match status" value="2"/>
</dbReference>
<evidence type="ECO:0000256" key="5">
    <source>
        <dbReference type="ARBA" id="ARBA00022692"/>
    </source>
</evidence>
<evidence type="ECO:0000313" key="10">
    <source>
        <dbReference type="EMBL" id="MFD1787525.1"/>
    </source>
</evidence>
<feature type="compositionally biased region" description="Low complexity" evidence="8">
    <location>
        <begin position="512"/>
        <end position="529"/>
    </location>
</feature>
<keyword evidence="7 9" id="KW-0472">Membrane</keyword>
<protein>
    <submittedName>
        <fullName evidence="10">Oligosaccharide MFS transporter</fullName>
    </submittedName>
</protein>
<feature type="transmembrane region" description="Helical" evidence="9">
    <location>
        <begin position="347"/>
        <end position="372"/>
    </location>
</feature>
<keyword evidence="11" id="KW-1185">Reference proteome</keyword>
<evidence type="ECO:0000256" key="4">
    <source>
        <dbReference type="ARBA" id="ARBA00022519"/>
    </source>
</evidence>
<dbReference type="NCBIfam" id="TIGR00882">
    <property type="entry name" value="2A0105"/>
    <property type="match status" value="1"/>
</dbReference>
<evidence type="ECO:0000256" key="1">
    <source>
        <dbReference type="ARBA" id="ARBA00004429"/>
    </source>
</evidence>
<evidence type="ECO:0000256" key="6">
    <source>
        <dbReference type="ARBA" id="ARBA00022989"/>
    </source>
</evidence>
<gene>
    <name evidence="10" type="ORF">ACFSC3_08070</name>
</gene>
<dbReference type="NCBIfam" id="NF007077">
    <property type="entry name" value="PRK09528.1"/>
    <property type="match status" value="1"/>
</dbReference>
<feature type="transmembrane region" description="Helical" evidence="9">
    <location>
        <begin position="240"/>
        <end position="257"/>
    </location>
</feature>
<dbReference type="PANTHER" id="PTHR23522:SF10">
    <property type="entry name" value="3-PHENYLPROPIONIC ACID TRANSPORTER-RELATED"/>
    <property type="match status" value="1"/>
</dbReference>
<evidence type="ECO:0000256" key="2">
    <source>
        <dbReference type="ARBA" id="ARBA00022448"/>
    </source>
</evidence>
<sequence>MNGDGRPARRLLVVLRLFVGFVHPHPLPLPVALPRTRSLSPRRKHQPLSDRTLQDSDRRRWSVRPLTPPLPGHKFTDNDNRNIVKRSWKRTKFVADELGSRRNYVLLSAFMFLFFFAQACAMSFLAIWLKGHIGLNGVEAGTVFSANFIAAMACQPLYGYVSDRLGLRRHVPVFLACLVLMCGLFFTFVYAPLLRFNLVAGAVVGGLYLGLTFVSGSFALESFVDRVGRRYGFEYSRARLWGSLGFATAALFSGRLYNLDPRINFVLASAAGLLLIPIILATRISDPADAPAAPALTPRESLSVLADRKFWGFMVLILGVTNLYLVYDQQFPVYFASMFPTREEGNVMFGYLNSAQIFLEAALMLVAPLIVMRTGAKRGLLLASAIMVLRIGGSALATGPLTISACKMLHSVELPILAVSIFRYIAYHFDTRFASTVYLVGVSFGHSLGLAVLSPLVGRGYDVIGFPATYALIAGGALVFWIASWFALSPTPRTDARGRPLDVAEPPPPESAPALAQLQPAADVAPFRH</sequence>
<feature type="transmembrane region" description="Helical" evidence="9">
    <location>
        <begin position="437"/>
        <end position="457"/>
    </location>
</feature>
<proteinExistence type="predicted"/>
<comment type="caution">
    <text evidence="10">The sequence shown here is derived from an EMBL/GenBank/DDBJ whole genome shotgun (WGS) entry which is preliminary data.</text>
</comment>
<name>A0ABW4NDX3_9SPHN</name>
<feature type="transmembrane region" description="Helical" evidence="9">
    <location>
        <begin position="141"/>
        <end position="161"/>
    </location>
</feature>
<dbReference type="PRINTS" id="PR00174">
    <property type="entry name" value="LACYSMPORT"/>
</dbReference>
<feature type="transmembrane region" description="Helical" evidence="9">
    <location>
        <begin position="199"/>
        <end position="220"/>
    </location>
</feature>
<feature type="transmembrane region" description="Helical" evidence="9">
    <location>
        <begin position="104"/>
        <end position="129"/>
    </location>
</feature>
<evidence type="ECO:0000256" key="3">
    <source>
        <dbReference type="ARBA" id="ARBA00022475"/>
    </source>
</evidence>
<reference evidence="11" key="1">
    <citation type="journal article" date="2019" name="Int. J. Syst. Evol. Microbiol.">
        <title>The Global Catalogue of Microorganisms (GCM) 10K type strain sequencing project: providing services to taxonomists for standard genome sequencing and annotation.</title>
        <authorList>
            <consortium name="The Broad Institute Genomics Platform"/>
            <consortium name="The Broad Institute Genome Sequencing Center for Infectious Disease"/>
            <person name="Wu L."/>
            <person name="Ma J."/>
        </authorList>
    </citation>
    <scope>NUCLEOTIDE SEQUENCE [LARGE SCALE GENOMIC DNA]</scope>
    <source>
        <strain evidence="11">Q85</strain>
    </source>
</reference>
<feature type="transmembrane region" description="Helical" evidence="9">
    <location>
        <begin position="173"/>
        <end position="193"/>
    </location>
</feature>
<keyword evidence="2" id="KW-0813">Transport</keyword>
<keyword evidence="3" id="KW-1003">Cell membrane</keyword>
<keyword evidence="6 9" id="KW-1133">Transmembrane helix</keyword>
<dbReference type="RefSeq" id="WP_380939899.1">
    <property type="nucleotide sequence ID" value="NZ_JBHUFC010000003.1"/>
</dbReference>
<evidence type="ECO:0000256" key="8">
    <source>
        <dbReference type="SAM" id="MobiDB-lite"/>
    </source>
</evidence>
<keyword evidence="5 9" id="KW-0812">Transmembrane</keyword>
<feature type="transmembrane region" description="Helical" evidence="9">
    <location>
        <begin position="310"/>
        <end position="327"/>
    </location>
</feature>
<feature type="transmembrane region" description="Helical" evidence="9">
    <location>
        <begin position="263"/>
        <end position="281"/>
    </location>
</feature>
<feature type="region of interest" description="Disordered" evidence="8">
    <location>
        <begin position="497"/>
        <end position="529"/>
    </location>
</feature>
<dbReference type="Proteomes" id="UP001597283">
    <property type="component" value="Unassembled WGS sequence"/>
</dbReference>
<dbReference type="InterPro" id="IPR036259">
    <property type="entry name" value="MFS_trans_sf"/>
</dbReference>
<feature type="transmembrane region" description="Helical" evidence="9">
    <location>
        <begin position="379"/>
        <end position="402"/>
    </location>
</feature>
<dbReference type="InterPro" id="IPR000576">
    <property type="entry name" value="LacY/RafB_perm_fam"/>
</dbReference>
<comment type="subcellular location">
    <subcellularLocation>
        <location evidence="1">Cell inner membrane</location>
        <topology evidence="1">Multi-pass membrane protein</topology>
    </subcellularLocation>
</comment>
<evidence type="ECO:0000256" key="7">
    <source>
        <dbReference type="ARBA" id="ARBA00023136"/>
    </source>
</evidence>
<accession>A0ABW4NDX3</accession>
<dbReference type="Pfam" id="PF01306">
    <property type="entry name" value="LacY_symp"/>
    <property type="match status" value="1"/>
</dbReference>
<evidence type="ECO:0000256" key="9">
    <source>
        <dbReference type="SAM" id="Phobius"/>
    </source>
</evidence>